<dbReference type="VEuPathDB" id="FungiDB:UREG_02794"/>
<dbReference type="EMBL" id="CH476615">
    <property type="protein sequence ID" value="EEP77945.1"/>
    <property type="molecule type" value="Genomic_DNA"/>
</dbReference>
<reference evidence="11" key="1">
    <citation type="journal article" date="2009" name="Genome Res.">
        <title>Comparative genomic analyses of the human fungal pathogens Coccidioides and their relatives.</title>
        <authorList>
            <person name="Sharpton T.J."/>
            <person name="Stajich J.E."/>
            <person name="Rounsley S.D."/>
            <person name="Gardner M.J."/>
            <person name="Wortman J.R."/>
            <person name="Jordar V.S."/>
            <person name="Maiti R."/>
            <person name="Kodira C.D."/>
            <person name="Neafsey D.E."/>
            <person name="Zeng Q."/>
            <person name="Hung C.-Y."/>
            <person name="McMahan C."/>
            <person name="Muszewska A."/>
            <person name="Grynberg M."/>
            <person name="Mandel M.A."/>
            <person name="Kellner E.M."/>
            <person name="Barker B.M."/>
            <person name="Galgiani J.N."/>
            <person name="Orbach M.J."/>
            <person name="Kirkland T.N."/>
            <person name="Cole G.T."/>
            <person name="Henn M.R."/>
            <person name="Birren B.W."/>
            <person name="Taylor J.W."/>
        </authorList>
    </citation>
    <scope>NUCLEOTIDE SEQUENCE [LARGE SCALE GENOMIC DNA]</scope>
    <source>
        <strain evidence="11">UAMH 1704</strain>
    </source>
</reference>
<comment type="similarity">
    <text evidence="2 8">Belongs to the Mediator complex subunit 17 family.</text>
</comment>
<evidence type="ECO:0000256" key="1">
    <source>
        <dbReference type="ARBA" id="ARBA00004123"/>
    </source>
</evidence>
<organism evidence="10 11">
    <name type="scientific">Uncinocarpus reesii (strain UAMH 1704)</name>
    <dbReference type="NCBI Taxonomy" id="336963"/>
    <lineage>
        <taxon>Eukaryota</taxon>
        <taxon>Fungi</taxon>
        <taxon>Dikarya</taxon>
        <taxon>Ascomycota</taxon>
        <taxon>Pezizomycotina</taxon>
        <taxon>Eurotiomycetes</taxon>
        <taxon>Eurotiomycetidae</taxon>
        <taxon>Onygenales</taxon>
        <taxon>Onygenaceae</taxon>
        <taxon>Uncinocarpus</taxon>
    </lineage>
</organism>
<evidence type="ECO:0000256" key="7">
    <source>
        <dbReference type="ARBA" id="ARBA00032014"/>
    </source>
</evidence>
<dbReference type="eggNOG" id="ENOG502QS9H">
    <property type="taxonomic scope" value="Eukaryota"/>
</dbReference>
<dbReference type="Gene3D" id="6.10.250.2620">
    <property type="match status" value="1"/>
</dbReference>
<feature type="region of interest" description="Disordered" evidence="9">
    <location>
        <begin position="50"/>
        <end position="75"/>
    </location>
</feature>
<proteinExistence type="inferred from homology"/>
<name>C4JI48_UNCRE</name>
<dbReference type="GO" id="GO:0016592">
    <property type="term" value="C:mediator complex"/>
    <property type="evidence" value="ECO:0007669"/>
    <property type="project" value="InterPro"/>
</dbReference>
<keyword evidence="5 8" id="KW-0804">Transcription</keyword>
<keyword evidence="6 8" id="KW-0539">Nucleus</keyword>
<dbReference type="Proteomes" id="UP000002058">
    <property type="component" value="Unassembled WGS sequence"/>
</dbReference>
<dbReference type="GO" id="GO:0006357">
    <property type="term" value="P:regulation of transcription by RNA polymerase II"/>
    <property type="evidence" value="ECO:0007669"/>
    <property type="project" value="InterPro"/>
</dbReference>
<dbReference type="GO" id="GO:0003712">
    <property type="term" value="F:transcription coregulator activity"/>
    <property type="evidence" value="ECO:0007669"/>
    <property type="project" value="InterPro"/>
</dbReference>
<keyword evidence="11" id="KW-1185">Reference proteome</keyword>
<evidence type="ECO:0000256" key="2">
    <source>
        <dbReference type="ARBA" id="ARBA00005635"/>
    </source>
</evidence>
<sequence>MSERLTLPLRPTQQRAHREDDLAIKIAQINAQRGSFRDVTEASLLAEIEAARTAGENEDEEVDMRKSEDEEQNREEKLFRSRLEISQFAMNAHMEATYALEFISLLLSKFTPRQAETSMSPLLKQKVPLGSLAIDRTKPPEQSESQKRDISAVSRGWKLESLDAAASKLLQSAERLEEDIAAETKYWAEVLKIKQEGWKVCKLPRERQTLGVHFGSLESAPIFRDRGLAAFRKGEGERLFLDRGVQTKPPQVVRIRIREGDRTVAVSVPAAPRKDESLACQIREARDSLFEEELFYELNREARVLLQHGVEIRRNSIKFHADDTKQVHIDLVGFDEEPPDIETDSDPFDSILAHSIAMSFRILLCYAHRENYRRRTSLPPPLTPNKRPNPEYKILRPVLSYLQHRSHYRWFTSLFENITSTLQSAGLKCNYTVYPLLKPSRSHSEQTQPPIVLSYLEKFIGTLTNPMESFLRCTLVSQTSVVKMRIRTNVNPNGLGSEFDLVSNLCHFPAQQSPFRFGLREDARKLILYLFTLDLVHLVPPLGKPADTTSSLNIPIAGLAKPRYLAEEEGLEDGEFVRSPTQKPDKTCLLPWQPTFPQNGELTAYSPAHRRTKKLRIQLEDGQLHLQCSWAGRGGNSAEEKQQQPGEISFAWRAADIRDEAADASRVSFHQAVEILGKEDADQPVQDV</sequence>
<dbReference type="OrthoDB" id="5319830at2759"/>
<comment type="subunit">
    <text evidence="8">Component of the Mediator complex.</text>
</comment>
<dbReference type="PANTHER" id="PTHR13114:SF7">
    <property type="entry name" value="MEDIATOR OF RNA POLYMERASE II TRANSCRIPTION SUBUNIT 17"/>
    <property type="match status" value="1"/>
</dbReference>
<keyword evidence="8" id="KW-0010">Activator</keyword>
<dbReference type="GeneID" id="8437581"/>
<dbReference type="InterPro" id="IPR019313">
    <property type="entry name" value="Mediator_Med17"/>
</dbReference>
<dbReference type="InParanoid" id="C4JI48"/>
<evidence type="ECO:0000313" key="10">
    <source>
        <dbReference type="EMBL" id="EEP77945.1"/>
    </source>
</evidence>
<evidence type="ECO:0000256" key="6">
    <source>
        <dbReference type="ARBA" id="ARBA00023242"/>
    </source>
</evidence>
<dbReference type="AlphaFoldDB" id="C4JI48"/>
<comment type="function">
    <text evidence="8">Component of the Mediator complex, a coactivator involved in the regulated transcription of nearly all RNA polymerase II-dependent genes. Mediator functions as a bridge to convey information from gene-specific regulatory proteins to the basal RNA polymerase II transcription machinery. Mediator is recruited to promoters by direct interactions with regulatory proteins and serves as a scaffold for the assembly of a functional preinitiation complex with RNA polymerase II and the general transcription factors.</text>
</comment>
<dbReference type="RefSeq" id="XP_002543278.1">
    <property type="nucleotide sequence ID" value="XM_002543232.1"/>
</dbReference>
<evidence type="ECO:0000313" key="11">
    <source>
        <dbReference type="Proteomes" id="UP000002058"/>
    </source>
</evidence>
<protein>
    <recommendedName>
        <fullName evidence="3 8">Mediator of RNA polymerase II transcription subunit 17</fullName>
    </recommendedName>
    <alternativeName>
        <fullName evidence="7 8">Mediator complex subunit 17</fullName>
    </alternativeName>
</protein>
<evidence type="ECO:0000256" key="4">
    <source>
        <dbReference type="ARBA" id="ARBA00023015"/>
    </source>
</evidence>
<dbReference type="KEGG" id="ure:UREG_02794"/>
<keyword evidence="4 8" id="KW-0805">Transcription regulation</keyword>
<evidence type="ECO:0000256" key="3">
    <source>
        <dbReference type="ARBA" id="ARBA00019610"/>
    </source>
</evidence>
<evidence type="ECO:0000256" key="9">
    <source>
        <dbReference type="SAM" id="MobiDB-lite"/>
    </source>
</evidence>
<gene>
    <name evidence="8" type="primary">MED17</name>
    <name evidence="10" type="ORF">UREG_02794</name>
</gene>
<evidence type="ECO:0000256" key="8">
    <source>
        <dbReference type="RuleBase" id="RU364140"/>
    </source>
</evidence>
<evidence type="ECO:0000256" key="5">
    <source>
        <dbReference type="ARBA" id="ARBA00023163"/>
    </source>
</evidence>
<dbReference type="Pfam" id="PF10156">
    <property type="entry name" value="Med17"/>
    <property type="match status" value="1"/>
</dbReference>
<dbReference type="STRING" id="336963.C4JI48"/>
<dbReference type="OMA" id="AAETKYW"/>
<comment type="subcellular location">
    <subcellularLocation>
        <location evidence="1 8">Nucleus</location>
    </subcellularLocation>
</comment>
<dbReference type="HOGENOM" id="CLU_015164_1_0_1"/>
<accession>C4JI48</accession>
<feature type="compositionally biased region" description="Basic and acidic residues" evidence="9">
    <location>
        <begin position="63"/>
        <end position="75"/>
    </location>
</feature>
<dbReference type="GO" id="GO:0070847">
    <property type="term" value="C:core mediator complex"/>
    <property type="evidence" value="ECO:0007669"/>
    <property type="project" value="TreeGrafter"/>
</dbReference>
<dbReference type="FunCoup" id="C4JI48">
    <property type="interactions" value="123"/>
</dbReference>
<dbReference type="PANTHER" id="PTHR13114">
    <property type="entry name" value="MEDIATOR OF RNA POLYMERASE II TRANSCRIPTION SUBUNIT 17"/>
    <property type="match status" value="1"/>
</dbReference>